<reference evidence="3" key="1">
    <citation type="submission" date="2023-09" db="EMBL/GenBank/DDBJ databases">
        <authorList>
            <person name="Li S."/>
            <person name="Li X."/>
            <person name="Zhang C."/>
            <person name="Zhao Z."/>
        </authorList>
    </citation>
    <scope>NUCLEOTIDE SEQUENCE [LARGE SCALE GENOMIC DNA]</scope>
    <source>
        <strain evidence="3">SQ149</strain>
    </source>
</reference>
<keyword evidence="1" id="KW-1133">Transmembrane helix</keyword>
<accession>A0ABY9U1I1</accession>
<gene>
    <name evidence="2" type="ORF">RGQ13_05165</name>
</gene>
<evidence type="ECO:0008006" key="4">
    <source>
        <dbReference type="Google" id="ProtNLM"/>
    </source>
</evidence>
<dbReference type="EMBL" id="CP134145">
    <property type="protein sequence ID" value="WNC73384.1"/>
    <property type="molecule type" value="Genomic_DNA"/>
</dbReference>
<dbReference type="Proteomes" id="UP001258994">
    <property type="component" value="Chromosome"/>
</dbReference>
<organism evidence="2 3">
    <name type="scientific">Thalassotalea psychrophila</name>
    <dbReference type="NCBI Taxonomy" id="3065647"/>
    <lineage>
        <taxon>Bacteria</taxon>
        <taxon>Pseudomonadati</taxon>
        <taxon>Pseudomonadota</taxon>
        <taxon>Gammaproteobacteria</taxon>
        <taxon>Alteromonadales</taxon>
        <taxon>Colwelliaceae</taxon>
        <taxon>Thalassotalea</taxon>
    </lineage>
</organism>
<name>A0ABY9U1I1_9GAMM</name>
<keyword evidence="3" id="KW-1185">Reference proteome</keyword>
<dbReference type="RefSeq" id="WP_348392496.1">
    <property type="nucleotide sequence ID" value="NZ_CP134145.1"/>
</dbReference>
<keyword evidence="1" id="KW-0472">Membrane</keyword>
<evidence type="ECO:0000256" key="1">
    <source>
        <dbReference type="SAM" id="Phobius"/>
    </source>
</evidence>
<keyword evidence="1" id="KW-0812">Transmembrane</keyword>
<proteinExistence type="predicted"/>
<evidence type="ECO:0000313" key="3">
    <source>
        <dbReference type="Proteomes" id="UP001258994"/>
    </source>
</evidence>
<sequence>MTVANIEINLASLKNLALWARIVFSSLFVASLCAALICAYLGESNNIVIAVSLLAGTTHGIYSAEKIRKGIGFSRYSQQVETLHRDR</sequence>
<protein>
    <recommendedName>
        <fullName evidence="4">DUF202 domain-containing protein</fullName>
    </recommendedName>
</protein>
<evidence type="ECO:0000313" key="2">
    <source>
        <dbReference type="EMBL" id="WNC73384.1"/>
    </source>
</evidence>
<feature type="transmembrane region" description="Helical" evidence="1">
    <location>
        <begin position="18"/>
        <end position="41"/>
    </location>
</feature>